<dbReference type="AlphaFoldDB" id="A0A7K3WWL3"/>
<feature type="chain" id="PRO_5029841120" description="Lipoprotein LPP20-like domain-containing protein" evidence="1">
    <location>
        <begin position="24"/>
        <end position="455"/>
    </location>
</feature>
<keyword evidence="1" id="KW-0732">Signal</keyword>
<dbReference type="PROSITE" id="PS51257">
    <property type="entry name" value="PROKAR_LIPOPROTEIN"/>
    <property type="match status" value="1"/>
</dbReference>
<feature type="domain" description="Lipoprotein LPP20-like" evidence="2">
    <location>
        <begin position="32"/>
        <end position="125"/>
    </location>
</feature>
<accession>A0A7K3WWL3</accession>
<gene>
    <name evidence="3" type="ORF">G3O08_18225</name>
</gene>
<dbReference type="Pfam" id="PF02169">
    <property type="entry name" value="LPP20"/>
    <property type="match status" value="1"/>
</dbReference>
<dbReference type="RefSeq" id="WP_163286888.1">
    <property type="nucleotide sequence ID" value="NZ_JAAGVY010000054.1"/>
</dbReference>
<name>A0A7K3WWL3_9FLAO</name>
<dbReference type="InterPro" id="IPR024952">
    <property type="entry name" value="LPP20-like_dom"/>
</dbReference>
<dbReference type="EMBL" id="JAAGVY010000054">
    <property type="protein sequence ID" value="NEN25431.1"/>
    <property type="molecule type" value="Genomic_DNA"/>
</dbReference>
<evidence type="ECO:0000259" key="2">
    <source>
        <dbReference type="Pfam" id="PF02169"/>
    </source>
</evidence>
<protein>
    <recommendedName>
        <fullName evidence="2">Lipoprotein LPP20-like domain-containing protein</fullName>
    </recommendedName>
</protein>
<sequence>MRAFIGLFIVLVLLGCNANKQTAGNTQEPPPPGWVASRPLNSAYYTGIGVAPKTVGTNYQRTAKENALSDLASEIKVNVNSNSLLYTLETNAKFEQEFKESIRTRTDLNLEDFEIVDTWEDGNSYWVYYRLNKLAYAEKLQAKKNTAQQLALDFLAKAESARNNSSYAISVDYYLRGLQALENFWNEDNTVAYQGNTILLDNSLFTGLKDQLNQARIQFESPIELSFQNSFKTKADLLVTTSGGAPLESVPLAYDYFGTYGRHRGKVATNADGRATISVIEADKERGDNSIRVSVDTELMFEPFQTDKFMKKLTETMRGTDMQKAIIYKPPSVYLISKEENLGRSMDSEPIASAIITSLGRRGITFANSKTSADIILKLDADTKKSGTEQGFYTSVLTVNIEVTESISGESRYKVSKNNMKGVDLNFEKAGLKAYQSFTRNIESELIRTLVNDLF</sequence>
<evidence type="ECO:0000256" key="1">
    <source>
        <dbReference type="SAM" id="SignalP"/>
    </source>
</evidence>
<comment type="caution">
    <text evidence="3">The sequence shown here is derived from an EMBL/GenBank/DDBJ whole genome shotgun (WGS) entry which is preliminary data.</text>
</comment>
<reference evidence="3 4" key="1">
    <citation type="submission" date="2020-02" db="EMBL/GenBank/DDBJ databases">
        <title>Out from the shadows clarifying the taxonomy of the family Cryomorphaceae and related taxa by utilizing the GTDB taxonomic framework.</title>
        <authorList>
            <person name="Bowman J.P."/>
        </authorList>
    </citation>
    <scope>NUCLEOTIDE SEQUENCE [LARGE SCALE GENOMIC DNA]</scope>
    <source>
        <strain evidence="3 4">QSSC 1-22</strain>
    </source>
</reference>
<evidence type="ECO:0000313" key="3">
    <source>
        <dbReference type="EMBL" id="NEN25431.1"/>
    </source>
</evidence>
<feature type="signal peptide" evidence="1">
    <location>
        <begin position="1"/>
        <end position="23"/>
    </location>
</feature>
<organism evidence="3 4">
    <name type="scientific">Cryomorpha ignava</name>
    <dbReference type="NCBI Taxonomy" id="101383"/>
    <lineage>
        <taxon>Bacteria</taxon>
        <taxon>Pseudomonadati</taxon>
        <taxon>Bacteroidota</taxon>
        <taxon>Flavobacteriia</taxon>
        <taxon>Flavobacteriales</taxon>
        <taxon>Cryomorphaceae</taxon>
        <taxon>Cryomorpha</taxon>
    </lineage>
</organism>
<evidence type="ECO:0000313" key="4">
    <source>
        <dbReference type="Proteomes" id="UP000486602"/>
    </source>
</evidence>
<keyword evidence="4" id="KW-1185">Reference proteome</keyword>
<proteinExistence type="predicted"/>
<dbReference type="Gene3D" id="3.10.28.20">
    <property type="entry name" value="Acetamidase/Formamidase-like domains"/>
    <property type="match status" value="1"/>
</dbReference>
<dbReference type="Proteomes" id="UP000486602">
    <property type="component" value="Unassembled WGS sequence"/>
</dbReference>